<dbReference type="CDD" id="cd02440">
    <property type="entry name" value="AdoMet_MTases"/>
    <property type="match status" value="1"/>
</dbReference>
<keyword evidence="3" id="KW-0489">Methyltransferase</keyword>
<dbReference type="Gene3D" id="3.40.50.150">
    <property type="entry name" value="Vaccinia Virus protein VP39"/>
    <property type="match status" value="1"/>
</dbReference>
<proteinExistence type="predicted"/>
<dbReference type="Pfam" id="PF13649">
    <property type="entry name" value="Methyltransf_25"/>
    <property type="match status" value="1"/>
</dbReference>
<dbReference type="GO" id="GO:0008168">
    <property type="term" value="F:methyltransferase activity"/>
    <property type="evidence" value="ECO:0007669"/>
    <property type="project" value="UniProtKB-KW"/>
</dbReference>
<dbReference type="InterPro" id="IPR029063">
    <property type="entry name" value="SAM-dependent_MTases_sf"/>
</dbReference>
<feature type="domain" description="Methyltransferase" evidence="2">
    <location>
        <begin position="82"/>
        <end position="178"/>
    </location>
</feature>
<name>A0A345BUN0_9BACI</name>
<dbReference type="AlphaFoldDB" id="A0A345BUN0"/>
<keyword evidence="4" id="KW-1185">Reference proteome</keyword>
<dbReference type="Gene3D" id="2.20.25.110">
    <property type="entry name" value="S-adenosyl-L-methionine-dependent methyltransferases"/>
    <property type="match status" value="1"/>
</dbReference>
<reference evidence="3 4" key="1">
    <citation type="journal article" date="2018" name="J. Microbiol.">
        <title>Salicibibacter kimchii gen. nov., sp. nov., a moderately halophilic and alkalitolerant bacterium in the family Bacillaceae, isolated from kimchi.</title>
        <authorList>
            <person name="Jang J.Y."/>
            <person name="Oh Y.J."/>
            <person name="Lim S.K."/>
            <person name="Park H.K."/>
            <person name="Lee C."/>
            <person name="Kim J.Y."/>
            <person name="Lee M.A."/>
            <person name="Choi H.J."/>
        </authorList>
    </citation>
    <scope>NUCLEOTIDE SEQUENCE [LARGE SCALE GENOMIC DNA]</scope>
    <source>
        <strain evidence="3 4">NKC1-1</strain>
    </source>
</reference>
<dbReference type="KEGG" id="rue:DT065_00600"/>
<accession>A0A345BUN0</accession>
<evidence type="ECO:0000256" key="1">
    <source>
        <dbReference type="ARBA" id="ARBA00022679"/>
    </source>
</evidence>
<dbReference type="EMBL" id="CP031092">
    <property type="protein sequence ID" value="AXF54661.1"/>
    <property type="molecule type" value="Genomic_DNA"/>
</dbReference>
<dbReference type="InterPro" id="IPR041698">
    <property type="entry name" value="Methyltransf_25"/>
</dbReference>
<evidence type="ECO:0000313" key="4">
    <source>
        <dbReference type="Proteomes" id="UP000252100"/>
    </source>
</evidence>
<sequence>MCSMRMTASIITSRNYGEKHLSFPLTTCFRRVAKQERRSQHVMYGNGSRLYDDLMEDEAPYRQWLAWTSAHLDEMNVPAPMIADVGCGTGTLMSMLLSQGYDVQGIDYSQEMLAVADEKIRAHNNVTPHLRAQHMSYLQLEKQVDAITVFCDALNYLYDEEEVRKAFRAFYEHLTSGGCLLFDVHSLLKIQHHFPDRTYGDADTNVSMILNSFSVDEVPGVVEHELTFFERLPNGDYRRFDELHRQRTFSITDYKQWLQAAGFQHIEVTADFTTQPPQADSERIFFSARKS</sequence>
<gene>
    <name evidence="3" type="ORF">DT065_00600</name>
</gene>
<dbReference type="GO" id="GO:0032259">
    <property type="term" value="P:methylation"/>
    <property type="evidence" value="ECO:0007669"/>
    <property type="project" value="UniProtKB-KW"/>
</dbReference>
<dbReference type="Proteomes" id="UP000252100">
    <property type="component" value="Chromosome"/>
</dbReference>
<evidence type="ECO:0000259" key="2">
    <source>
        <dbReference type="Pfam" id="PF13649"/>
    </source>
</evidence>
<dbReference type="PANTHER" id="PTHR43861">
    <property type="entry name" value="TRANS-ACONITATE 2-METHYLTRANSFERASE-RELATED"/>
    <property type="match status" value="1"/>
</dbReference>
<protein>
    <submittedName>
        <fullName evidence="3">Class I SAM-dependent methyltransferase</fullName>
    </submittedName>
</protein>
<keyword evidence="1 3" id="KW-0808">Transferase</keyword>
<organism evidence="3 4">
    <name type="scientific">Salicibibacter kimchii</name>
    <dbReference type="NCBI Taxonomy" id="2099786"/>
    <lineage>
        <taxon>Bacteria</taxon>
        <taxon>Bacillati</taxon>
        <taxon>Bacillota</taxon>
        <taxon>Bacilli</taxon>
        <taxon>Bacillales</taxon>
        <taxon>Bacillaceae</taxon>
        <taxon>Salicibibacter</taxon>
    </lineage>
</organism>
<evidence type="ECO:0000313" key="3">
    <source>
        <dbReference type="EMBL" id="AXF54661.1"/>
    </source>
</evidence>
<dbReference type="SUPFAM" id="SSF53335">
    <property type="entry name" value="S-adenosyl-L-methionine-dependent methyltransferases"/>
    <property type="match status" value="1"/>
</dbReference>